<dbReference type="EMBL" id="KV744953">
    <property type="protein sequence ID" value="OCK80592.1"/>
    <property type="molecule type" value="Genomic_DNA"/>
</dbReference>
<dbReference type="Pfam" id="PF00232">
    <property type="entry name" value="Glyco_hydro_1"/>
    <property type="match status" value="1"/>
</dbReference>
<dbReference type="GO" id="GO:0005975">
    <property type="term" value="P:carbohydrate metabolic process"/>
    <property type="evidence" value="ECO:0007669"/>
    <property type="project" value="InterPro"/>
</dbReference>
<accession>A0A8E2EAZ0</accession>
<evidence type="ECO:0000256" key="1">
    <source>
        <dbReference type="SAM" id="SignalP"/>
    </source>
</evidence>
<feature type="signal peptide" evidence="1">
    <location>
        <begin position="1"/>
        <end position="27"/>
    </location>
</feature>
<proteinExistence type="predicted"/>
<reference evidence="2 3" key="1">
    <citation type="journal article" date="2016" name="Nat. Commun.">
        <title>Ectomycorrhizal ecology is imprinted in the genome of the dominant symbiotic fungus Cenococcum geophilum.</title>
        <authorList>
            <consortium name="DOE Joint Genome Institute"/>
            <person name="Peter M."/>
            <person name="Kohler A."/>
            <person name="Ohm R.A."/>
            <person name="Kuo A."/>
            <person name="Krutzmann J."/>
            <person name="Morin E."/>
            <person name="Arend M."/>
            <person name="Barry K.W."/>
            <person name="Binder M."/>
            <person name="Choi C."/>
            <person name="Clum A."/>
            <person name="Copeland A."/>
            <person name="Grisel N."/>
            <person name="Haridas S."/>
            <person name="Kipfer T."/>
            <person name="LaButti K."/>
            <person name="Lindquist E."/>
            <person name="Lipzen A."/>
            <person name="Maire R."/>
            <person name="Meier B."/>
            <person name="Mihaltcheva S."/>
            <person name="Molinier V."/>
            <person name="Murat C."/>
            <person name="Poggeler S."/>
            <person name="Quandt C.A."/>
            <person name="Sperisen C."/>
            <person name="Tritt A."/>
            <person name="Tisserant E."/>
            <person name="Crous P.W."/>
            <person name="Henrissat B."/>
            <person name="Nehls U."/>
            <person name="Egli S."/>
            <person name="Spatafora J.W."/>
            <person name="Grigoriev I.V."/>
            <person name="Martin F.M."/>
        </authorList>
    </citation>
    <scope>NUCLEOTIDE SEQUENCE [LARGE SCALE GENOMIC DNA]</scope>
    <source>
        <strain evidence="2 3">CBS 459.81</strain>
    </source>
</reference>
<evidence type="ECO:0000313" key="2">
    <source>
        <dbReference type="EMBL" id="OCK80592.1"/>
    </source>
</evidence>
<sequence length="132" mass="14021">MAPMSSWAQPSSFMSCLILASAPTALAVFNNQVGPIAIGPVPTTVHPTPRPAVHPTPGVYYPLVPLYGTKLTRVKLPKGLQRGVASSAFQVEVVAKNEGKGPSTWDLLSHCVPKQVANNTTGDVVAEHYLYD</sequence>
<dbReference type="Proteomes" id="UP000250266">
    <property type="component" value="Unassembled WGS sequence"/>
</dbReference>
<dbReference type="Gene3D" id="3.20.20.80">
    <property type="entry name" value="Glycosidases"/>
    <property type="match status" value="1"/>
</dbReference>
<organism evidence="2 3">
    <name type="scientific">Lepidopterella palustris CBS 459.81</name>
    <dbReference type="NCBI Taxonomy" id="1314670"/>
    <lineage>
        <taxon>Eukaryota</taxon>
        <taxon>Fungi</taxon>
        <taxon>Dikarya</taxon>
        <taxon>Ascomycota</taxon>
        <taxon>Pezizomycotina</taxon>
        <taxon>Dothideomycetes</taxon>
        <taxon>Pleosporomycetidae</taxon>
        <taxon>Mytilinidiales</taxon>
        <taxon>Argynnaceae</taxon>
        <taxon>Lepidopterella</taxon>
    </lineage>
</organism>
<dbReference type="InterPro" id="IPR001360">
    <property type="entry name" value="Glyco_hydro_1"/>
</dbReference>
<dbReference type="SUPFAM" id="SSF51445">
    <property type="entry name" value="(Trans)glycosidases"/>
    <property type="match status" value="1"/>
</dbReference>
<feature type="chain" id="PRO_5034195754" evidence="1">
    <location>
        <begin position="28"/>
        <end position="132"/>
    </location>
</feature>
<dbReference type="AlphaFoldDB" id="A0A8E2EAZ0"/>
<dbReference type="OrthoDB" id="65569at2759"/>
<gene>
    <name evidence="2" type="ORF">K432DRAFT_392909</name>
</gene>
<evidence type="ECO:0000313" key="3">
    <source>
        <dbReference type="Proteomes" id="UP000250266"/>
    </source>
</evidence>
<name>A0A8E2EAZ0_9PEZI</name>
<keyword evidence="1" id="KW-0732">Signal</keyword>
<protein>
    <submittedName>
        <fullName evidence="2">Glycoside hydrolase family 1 protein</fullName>
    </submittedName>
</protein>
<dbReference type="InterPro" id="IPR017853">
    <property type="entry name" value="GH"/>
</dbReference>
<dbReference type="GO" id="GO:0004553">
    <property type="term" value="F:hydrolase activity, hydrolyzing O-glycosyl compounds"/>
    <property type="evidence" value="ECO:0007669"/>
    <property type="project" value="InterPro"/>
</dbReference>
<keyword evidence="3" id="KW-1185">Reference proteome</keyword>
<keyword evidence="2" id="KW-0378">Hydrolase</keyword>